<dbReference type="Proteomes" id="UP001222027">
    <property type="component" value="Unassembled WGS sequence"/>
</dbReference>
<evidence type="ECO:0000313" key="2">
    <source>
        <dbReference type="Proteomes" id="UP001222027"/>
    </source>
</evidence>
<dbReference type="AlphaFoldDB" id="A0AAV8REQ1"/>
<name>A0AAV8REQ1_ENSVE</name>
<evidence type="ECO:0000313" key="1">
    <source>
        <dbReference type="EMBL" id="KAJ8499477.1"/>
    </source>
</evidence>
<organism evidence="1 2">
    <name type="scientific">Ensete ventricosum</name>
    <name type="common">Abyssinian banana</name>
    <name type="synonym">Musa ensete</name>
    <dbReference type="NCBI Taxonomy" id="4639"/>
    <lineage>
        <taxon>Eukaryota</taxon>
        <taxon>Viridiplantae</taxon>
        <taxon>Streptophyta</taxon>
        <taxon>Embryophyta</taxon>
        <taxon>Tracheophyta</taxon>
        <taxon>Spermatophyta</taxon>
        <taxon>Magnoliopsida</taxon>
        <taxon>Liliopsida</taxon>
        <taxon>Zingiberales</taxon>
        <taxon>Musaceae</taxon>
        <taxon>Ensete</taxon>
    </lineage>
</organism>
<dbReference type="PANTHER" id="PTHR33401">
    <property type="entry name" value="LIGHT-HARVESTING COMPLEX-LIKE PROTEIN OHP2, CHLOROPLASTIC"/>
    <property type="match status" value="1"/>
</dbReference>
<gene>
    <name evidence="1" type="ORF">OPV22_010029</name>
</gene>
<protein>
    <submittedName>
        <fullName evidence="1">Uncharacterized protein</fullName>
    </submittedName>
</protein>
<comment type="caution">
    <text evidence="1">The sequence shown here is derived from an EMBL/GenBank/DDBJ whole genome shotgun (WGS) entry which is preliminary data.</text>
</comment>
<reference evidence="1 2" key="1">
    <citation type="submission" date="2022-12" db="EMBL/GenBank/DDBJ databases">
        <title>Chromosome-scale assembly of the Ensete ventricosum genome.</title>
        <authorList>
            <person name="Dussert Y."/>
            <person name="Stocks J."/>
            <person name="Wendawek A."/>
            <person name="Woldeyes F."/>
            <person name="Nichols R.A."/>
            <person name="Borrell J.S."/>
        </authorList>
    </citation>
    <scope>NUCLEOTIDE SEQUENCE [LARGE SCALE GENOMIC DNA]</scope>
    <source>
        <strain evidence="2">cv. Maze</strain>
        <tissue evidence="1">Seeds</tissue>
    </source>
</reference>
<dbReference type="EMBL" id="JAQQAF010000003">
    <property type="protein sequence ID" value="KAJ8499477.1"/>
    <property type="molecule type" value="Genomic_DNA"/>
</dbReference>
<accession>A0AAV8REQ1</accession>
<keyword evidence="2" id="KW-1185">Reference proteome</keyword>
<sequence length="216" mass="24354">MTSFELVISMIEGRIRPISKTEAHPYIRYSSGLALLIFGRRDDEQPIKVSPWSHYQLVEQEFESESRLPSRKKQNSQGCTSFICFKCACAQLDGESPSKVGLVDHSETLSDSSCSDRSKVLINDAATVSERKPCLKSNLKKLSRDCSTVCEGDDPHEFLEGVENETSCCTVGRKVQWTDKCGKELVEIREFELSDDGLSDEEFKHEKVSRCECVIQ</sequence>
<dbReference type="PANTHER" id="PTHR33401:SF3">
    <property type="entry name" value="LOW AFFINITY POTASSIUM TRANSPORT SYSTEM PROTEIN"/>
    <property type="match status" value="1"/>
</dbReference>
<proteinExistence type="predicted"/>